<proteinExistence type="predicted"/>
<keyword evidence="3" id="KW-1185">Reference proteome</keyword>
<protein>
    <submittedName>
        <fullName evidence="2">AIM2</fullName>
    </submittedName>
</protein>
<dbReference type="EMBL" id="JAOPGA020001602">
    <property type="protein sequence ID" value="KAL0489775.1"/>
    <property type="molecule type" value="Genomic_DNA"/>
</dbReference>
<gene>
    <name evidence="2" type="ORF">AKO1_003939</name>
</gene>
<evidence type="ECO:0000313" key="3">
    <source>
        <dbReference type="Proteomes" id="UP001431209"/>
    </source>
</evidence>
<organism evidence="2 3">
    <name type="scientific">Acrasis kona</name>
    <dbReference type="NCBI Taxonomy" id="1008807"/>
    <lineage>
        <taxon>Eukaryota</taxon>
        <taxon>Discoba</taxon>
        <taxon>Heterolobosea</taxon>
        <taxon>Tetramitia</taxon>
        <taxon>Eutetramitia</taxon>
        <taxon>Acrasidae</taxon>
        <taxon>Acrasis</taxon>
    </lineage>
</organism>
<comment type="caution">
    <text evidence="2">The sequence shown here is derived from an EMBL/GenBank/DDBJ whole genome shotgun (WGS) entry which is preliminary data.</text>
</comment>
<dbReference type="InterPro" id="IPR002925">
    <property type="entry name" value="Dienelactn_hydro"/>
</dbReference>
<dbReference type="Gene3D" id="3.40.50.1820">
    <property type="entry name" value="alpha/beta hydrolase"/>
    <property type="match status" value="1"/>
</dbReference>
<dbReference type="PANTHER" id="PTHR17630:SF44">
    <property type="entry name" value="PROTEIN AIM2"/>
    <property type="match status" value="1"/>
</dbReference>
<name>A0AAW2ZJW7_9EUKA</name>
<evidence type="ECO:0000259" key="1">
    <source>
        <dbReference type="Pfam" id="PF01738"/>
    </source>
</evidence>
<accession>A0AAW2ZJW7</accession>
<reference evidence="2 3" key="1">
    <citation type="submission" date="2024-03" db="EMBL/GenBank/DDBJ databases">
        <title>The Acrasis kona genome and developmental transcriptomes reveal deep origins of eukaryotic multicellular pathways.</title>
        <authorList>
            <person name="Sheikh S."/>
            <person name="Fu C.-J."/>
            <person name="Brown M.W."/>
            <person name="Baldauf S.L."/>
        </authorList>
    </citation>
    <scope>NUCLEOTIDE SEQUENCE [LARGE SCALE GENOMIC DNA]</scope>
    <source>
        <strain evidence="2 3">ATCC MYA-3509</strain>
    </source>
</reference>
<dbReference type="PANTHER" id="PTHR17630">
    <property type="entry name" value="DIENELACTONE HYDROLASE"/>
    <property type="match status" value="1"/>
</dbReference>
<feature type="domain" description="Dienelactone hydrolase" evidence="1">
    <location>
        <begin position="9"/>
        <end position="169"/>
    </location>
</feature>
<sequence>MKSIIEKGTDKAEAFATYGPWTTRHPDNVTQPLILAAVKALRDDPSIGKIGAVGFCWGGRQVALLGDESCTQKVDAIVSCHPAGLAIPSEVENIVKPISIQVGEIDSFFDKDQAEKVRQVLMDKKTPYEVVVYNHMIHGFAVRGDLSKKEQVDAKERCLSQTINWFNVHLA</sequence>
<dbReference type="InterPro" id="IPR029058">
    <property type="entry name" value="AB_hydrolase_fold"/>
</dbReference>
<evidence type="ECO:0000313" key="2">
    <source>
        <dbReference type="EMBL" id="KAL0489775.1"/>
    </source>
</evidence>
<dbReference type="Proteomes" id="UP001431209">
    <property type="component" value="Unassembled WGS sequence"/>
</dbReference>
<dbReference type="SUPFAM" id="SSF53474">
    <property type="entry name" value="alpha/beta-Hydrolases"/>
    <property type="match status" value="1"/>
</dbReference>
<dbReference type="GO" id="GO:0016787">
    <property type="term" value="F:hydrolase activity"/>
    <property type="evidence" value="ECO:0007669"/>
    <property type="project" value="InterPro"/>
</dbReference>
<dbReference type="AlphaFoldDB" id="A0AAW2ZJW7"/>
<dbReference type="Pfam" id="PF01738">
    <property type="entry name" value="DLH"/>
    <property type="match status" value="1"/>
</dbReference>